<evidence type="ECO:0000313" key="2">
    <source>
        <dbReference type="EMBL" id="MDT0650599.1"/>
    </source>
</evidence>
<dbReference type="InterPro" id="IPR013780">
    <property type="entry name" value="Glyco_hydro_b"/>
</dbReference>
<proteinExistence type="predicted"/>
<sequence length="658" mass="74182">MKLKSKTSLIRNILPAMILVTMLLVSKQTSAQAEFTTWGNMTGIRVDNQLMEFSTSLAIVNKNDRTWRTRKEGQTIDFKRDGQEKQFSYEMRDIKWTNYIESTGKGEAQVEVSFSSPTDTLIKGAYFTVDLPEEFGTETEFRLISPDKIGLRDIRSNFSDAGYKAPAKGIIVESPTRKIEINFTEPTEVIIKTEDSLNPEIRLNFVLASGEVEAGKTYANTFTIKATGEIDTSPLNLKVYPDQEGDKFDGIGGNFRLQNPETDPQVIDYSLENLRVSWSRVEMPWREWHQNENEDPLEEARKGNLHPKVKEAMEMAQRLDKKGIPVILAAWFAPNWAIIGEPFKGKHPDGTMGNSLDLSKEEKIYNSLTSYIKFLKEEYGVKTVMFSFNESDLGIDVRQTAEEHNELIKELGKKFRSEGLETKFLLGDTADANGWDFTTLASTDPEAIPFIGGVSFHSWRGWTRENLIKWADISNRVNAPLFVGEGSIDAGAWRYPQIFEEPTYALDEIDVYLKILRTATPLTILQWQLTADYSPLSGGGIFGNDEDELYPTQRFYNLEQLGSTPKGLFAIPINKDKEAVTAAAFGDKSKGSYAIHLVNKGATRNVKLTGLPDSVNNMEIYLTNKENSYKKTKTVEVKNGEVNFELEGASYVSLFSKD</sequence>
<organism evidence="2 3">
    <name type="scientific">Autumnicola edwardsiae</name>
    <dbReference type="NCBI Taxonomy" id="3075594"/>
    <lineage>
        <taxon>Bacteria</taxon>
        <taxon>Pseudomonadati</taxon>
        <taxon>Bacteroidota</taxon>
        <taxon>Flavobacteriia</taxon>
        <taxon>Flavobacteriales</taxon>
        <taxon>Flavobacteriaceae</taxon>
        <taxon>Autumnicola</taxon>
    </lineage>
</organism>
<keyword evidence="1" id="KW-0732">Signal</keyword>
<dbReference type="RefSeq" id="WP_311484769.1">
    <property type="nucleotide sequence ID" value="NZ_JAVRHP010000050.1"/>
</dbReference>
<dbReference type="SUPFAM" id="SSF51445">
    <property type="entry name" value="(Trans)glycosidases"/>
    <property type="match status" value="1"/>
</dbReference>
<feature type="chain" id="PRO_5046471752" evidence="1">
    <location>
        <begin position="34"/>
        <end position="658"/>
    </location>
</feature>
<name>A0ABU3CW58_9FLAO</name>
<evidence type="ECO:0000313" key="3">
    <source>
        <dbReference type="Proteomes" id="UP001248819"/>
    </source>
</evidence>
<dbReference type="InterPro" id="IPR017853">
    <property type="entry name" value="GH"/>
</dbReference>
<feature type="signal peptide" evidence="1">
    <location>
        <begin position="1"/>
        <end position="33"/>
    </location>
</feature>
<comment type="caution">
    <text evidence="2">The sequence shown here is derived from an EMBL/GenBank/DDBJ whole genome shotgun (WGS) entry which is preliminary data.</text>
</comment>
<evidence type="ECO:0000256" key="1">
    <source>
        <dbReference type="SAM" id="SignalP"/>
    </source>
</evidence>
<accession>A0ABU3CW58</accession>
<protein>
    <submittedName>
        <fullName evidence="2">Uncharacterized protein</fullName>
    </submittedName>
</protein>
<gene>
    <name evidence="2" type="ORF">RM529_10605</name>
</gene>
<dbReference type="Proteomes" id="UP001248819">
    <property type="component" value="Unassembled WGS sequence"/>
</dbReference>
<reference evidence="2 3" key="1">
    <citation type="submission" date="2023-09" db="EMBL/GenBank/DDBJ databases">
        <authorList>
            <person name="Rey-Velasco X."/>
        </authorList>
    </citation>
    <scope>NUCLEOTIDE SEQUENCE [LARGE SCALE GENOMIC DNA]</scope>
    <source>
        <strain evidence="2 3">F297</strain>
    </source>
</reference>
<keyword evidence="3" id="KW-1185">Reference proteome</keyword>
<dbReference type="EMBL" id="JAVRHP010000050">
    <property type="protein sequence ID" value="MDT0650599.1"/>
    <property type="molecule type" value="Genomic_DNA"/>
</dbReference>
<dbReference type="Gene3D" id="2.60.40.1180">
    <property type="entry name" value="Golgi alpha-mannosidase II"/>
    <property type="match status" value="1"/>
</dbReference>
<dbReference type="Gene3D" id="3.20.20.80">
    <property type="entry name" value="Glycosidases"/>
    <property type="match status" value="1"/>
</dbReference>